<feature type="transmembrane region" description="Helical" evidence="1">
    <location>
        <begin position="31"/>
        <end position="53"/>
    </location>
</feature>
<evidence type="ECO:0000313" key="3">
    <source>
        <dbReference type="Proteomes" id="UP000319576"/>
    </source>
</evidence>
<evidence type="ECO:0000256" key="1">
    <source>
        <dbReference type="SAM" id="Phobius"/>
    </source>
</evidence>
<keyword evidence="1" id="KW-1133">Transmembrane helix</keyword>
<dbReference type="EMBL" id="CP036273">
    <property type="protein sequence ID" value="QDU19506.1"/>
    <property type="molecule type" value="Genomic_DNA"/>
</dbReference>
<feature type="transmembrane region" description="Helical" evidence="1">
    <location>
        <begin position="65"/>
        <end position="87"/>
    </location>
</feature>
<proteinExistence type="predicted"/>
<dbReference type="SUPFAM" id="SSF53300">
    <property type="entry name" value="vWA-like"/>
    <property type="match status" value="1"/>
</dbReference>
<feature type="transmembrane region" description="Helical" evidence="1">
    <location>
        <begin position="1075"/>
        <end position="1094"/>
    </location>
</feature>
<dbReference type="RefSeq" id="WP_145235560.1">
    <property type="nucleotide sequence ID" value="NZ_CP036273.1"/>
</dbReference>
<dbReference type="AlphaFoldDB" id="A0A517XPT8"/>
<dbReference type="Gene3D" id="3.40.50.410">
    <property type="entry name" value="von Willebrand factor, type A domain"/>
    <property type="match status" value="1"/>
</dbReference>
<dbReference type="Gene3D" id="3.40.50.880">
    <property type="match status" value="1"/>
</dbReference>
<name>A0A517XPT8_9BACT</name>
<dbReference type="InterPro" id="IPR036465">
    <property type="entry name" value="vWFA_dom_sf"/>
</dbReference>
<organism evidence="2 3">
    <name type="scientific">Urbifossiella limnaea</name>
    <dbReference type="NCBI Taxonomy" id="2528023"/>
    <lineage>
        <taxon>Bacteria</taxon>
        <taxon>Pseudomonadati</taxon>
        <taxon>Planctomycetota</taxon>
        <taxon>Planctomycetia</taxon>
        <taxon>Gemmatales</taxon>
        <taxon>Gemmataceae</taxon>
        <taxon>Urbifossiella</taxon>
    </lineage>
</organism>
<dbReference type="PANTHER" id="PTHR37947">
    <property type="entry name" value="BLL2462 PROTEIN"/>
    <property type="match status" value="1"/>
</dbReference>
<evidence type="ECO:0008006" key="4">
    <source>
        <dbReference type="Google" id="ProtNLM"/>
    </source>
</evidence>
<accession>A0A517XPT8</accession>
<dbReference type="InterPro" id="IPR029062">
    <property type="entry name" value="Class_I_gatase-like"/>
</dbReference>
<evidence type="ECO:0000313" key="2">
    <source>
        <dbReference type="EMBL" id="QDU19506.1"/>
    </source>
</evidence>
<reference evidence="2 3" key="1">
    <citation type="submission" date="2019-02" db="EMBL/GenBank/DDBJ databases">
        <title>Deep-cultivation of Planctomycetes and their phenomic and genomic characterization uncovers novel biology.</title>
        <authorList>
            <person name="Wiegand S."/>
            <person name="Jogler M."/>
            <person name="Boedeker C."/>
            <person name="Pinto D."/>
            <person name="Vollmers J."/>
            <person name="Rivas-Marin E."/>
            <person name="Kohn T."/>
            <person name="Peeters S.H."/>
            <person name="Heuer A."/>
            <person name="Rast P."/>
            <person name="Oberbeckmann S."/>
            <person name="Bunk B."/>
            <person name="Jeske O."/>
            <person name="Meyerdierks A."/>
            <person name="Storesund J.E."/>
            <person name="Kallscheuer N."/>
            <person name="Luecker S."/>
            <person name="Lage O.M."/>
            <person name="Pohl T."/>
            <person name="Merkel B.J."/>
            <person name="Hornburger P."/>
            <person name="Mueller R.-W."/>
            <person name="Bruemmer F."/>
            <person name="Labrenz M."/>
            <person name="Spormann A.M."/>
            <person name="Op den Camp H."/>
            <person name="Overmann J."/>
            <person name="Amann R."/>
            <person name="Jetten M.S.M."/>
            <person name="Mascher T."/>
            <person name="Medema M.H."/>
            <person name="Devos D.P."/>
            <person name="Kaster A.-K."/>
            <person name="Ovreas L."/>
            <person name="Rohde M."/>
            <person name="Galperin M.Y."/>
            <person name="Jogler C."/>
        </authorList>
    </citation>
    <scope>NUCLEOTIDE SEQUENCE [LARGE SCALE GENOMIC DNA]</scope>
    <source>
        <strain evidence="2 3">ETA_A1</strain>
    </source>
</reference>
<dbReference type="OrthoDB" id="224647at2"/>
<keyword evidence="3" id="KW-1185">Reference proteome</keyword>
<feature type="transmembrane region" description="Helical" evidence="1">
    <location>
        <begin position="142"/>
        <end position="167"/>
    </location>
</feature>
<gene>
    <name evidence="2" type="ORF">ETAA1_14350</name>
</gene>
<protein>
    <recommendedName>
        <fullName evidence="4">VWA domain-containing protein</fullName>
    </recommendedName>
</protein>
<sequence>MTPTESTRELVLLRLDQPFGEFLSSLLPQSAMQAILFYPLAAAALVALVVWVGRRIVRGPSRPGPLWTACVLSWVAFGLVLLGVFFVNDSFPAAGNFAGEIAAGKKQQNTVLWLVFTAAVFTVGTGYALAMYNKDRAGTRWYFAAALAAVRVSVYAVLCLVFLLPAFQTYERTEKRSRVLVVIDVSGSMHKDEDASGAPGAKPKSRVGQVIEFLTDSQADFLGKLLDKNPVFVYRFGTRADEDPQEFQKGNPAWAAADWDAFAKYDFKPVLLKGLSPEGTEAVKTSAPWNGAAPGTPEWAAGWLARAEDEAIPKNMPEPDREALKQSRGRLERRLDVARTIAAGTNVPASLLTLVNREAANMVQGVVVFTDGRSNLASDSAYAELRARASREKVPVFTVAVGEDRVAASIAVSDVQAPGNTPPDEPFKVVVEADGQNLANTETDVFLDLFLPNRNPETDPADHTLQGKLTFLPGDPPHGQAEFVIDPAKLPDNLTTEPKEGTSATKRQLREGAWSMRGRIPKHKLESAAATEHVRVRPNVQVARKPLRILLWASGPTREYLQLKTVLIREAQESRAELSVCLQNEAGEKGTAVQDVPPERLLARFPTKLDLATKGGADPKERFNNLNEYDLVVAFDPDWSEVSAEQADILRRWVQEQGGGFVYVAGPLHTFQLARVEPNSRLSPVLEVLPVVPEDIIVIRARGTPRTPRRLDLKPPEESDVLKLLDTPGDPKAGWEKFFTDREKYVASPDLKVELYPRRGFFSAYPVKDIQETRRSSKVLAELIDEDDKGDRMPQPWLVSSNPSAAWRSLFVGSGELYRLNAFDPPEGKEMYKRAWVQLMRYAAAKRDTKAARGRLLLGEVYTAGNPIRVQARVLDPTAKPYPVGGIDPRFKVIRLSAENQPEKEFGPFPLAARQGATGFDGYYQGQLTPDPREMPPGEKRYRVVIDVPDSAGETIEGEFQLRASNPELDNIRPDPAALMGVATEFDGDNGVAARVTNPDAKARLIRELPRDGGVSKLAFKLTDRELLGLIPECMGNREVTAENRGKADDLWDRGFEVPLPPSDRIASWFGRPPYTVSYVLLLVVLLLCVEWTGRKLLRLA</sequence>
<dbReference type="Proteomes" id="UP000319576">
    <property type="component" value="Chromosome"/>
</dbReference>
<keyword evidence="1" id="KW-0472">Membrane</keyword>
<feature type="transmembrane region" description="Helical" evidence="1">
    <location>
        <begin position="111"/>
        <end position="130"/>
    </location>
</feature>
<dbReference type="KEGG" id="uli:ETAA1_14350"/>
<keyword evidence="1" id="KW-0812">Transmembrane</keyword>
<dbReference type="PANTHER" id="PTHR37947:SF1">
    <property type="entry name" value="BLL2462 PROTEIN"/>
    <property type="match status" value="1"/>
</dbReference>